<proteinExistence type="predicted"/>
<accession>A0A0E9NIV8</accession>
<feature type="compositionally biased region" description="Low complexity" evidence="1">
    <location>
        <begin position="61"/>
        <end position="81"/>
    </location>
</feature>
<feature type="compositionally biased region" description="Basic and acidic residues" evidence="1">
    <location>
        <begin position="117"/>
        <end position="142"/>
    </location>
</feature>
<dbReference type="PANTHER" id="PTHR28186">
    <property type="entry name" value="MEIOTICALLY UP-REGULATED GENE 9 PROTEIN"/>
    <property type="match status" value="1"/>
</dbReference>
<dbReference type="AlphaFoldDB" id="A0A0E9NIV8"/>
<dbReference type="PANTHER" id="PTHR28186:SF1">
    <property type="entry name" value="MEIOTICALLY UP-REGULATED GENE 9 PROTEIN"/>
    <property type="match status" value="1"/>
</dbReference>
<feature type="region of interest" description="Disordered" evidence="1">
    <location>
        <begin position="55"/>
        <end position="142"/>
    </location>
</feature>
<dbReference type="Proteomes" id="UP000033140">
    <property type="component" value="Unassembled WGS sequence"/>
</dbReference>
<sequence length="274" mass="30443">MLRNVNASTLECRRSHPFAPTMLSFEGLCYAVGSVTPAFELSDYAAGADQITIMSSTTDEPQPQTRPTTRTRSSTQGSSSQKRFASAIATLTTPMNEEEPFENFQTTSPPTSPSLRGPKDPNIRDPDRSNPYRERNERPMDTIRRFEALARGEEYVPGYGGGQQGWERPKNVRSPYDVEEIFANSGRQRTTSSGSIPQAQQYNNYEYSGAGPSEQSYAPRAQYIPNSPPQSPPQTAGSPADPVQPRNTSYAIQQPKKVEEAKKKGFMKRLSFKK</sequence>
<evidence type="ECO:0000313" key="2">
    <source>
        <dbReference type="EMBL" id="GAO49616.1"/>
    </source>
</evidence>
<gene>
    <name evidence="2" type="ORF">G7K_3765-t1</name>
</gene>
<dbReference type="EMBL" id="BACD03000024">
    <property type="protein sequence ID" value="GAO49616.1"/>
    <property type="molecule type" value="Genomic_DNA"/>
</dbReference>
<reference evidence="2 3" key="3">
    <citation type="journal article" date="2015" name="Genome Announc.">
        <title>Draft Genome Sequence of the Archiascomycetous Yeast Saitoella complicata.</title>
        <authorList>
            <person name="Yamauchi K."/>
            <person name="Kondo S."/>
            <person name="Hamamoto M."/>
            <person name="Takahashi Y."/>
            <person name="Ogura Y."/>
            <person name="Hayashi T."/>
            <person name="Nishida H."/>
        </authorList>
    </citation>
    <scope>NUCLEOTIDE SEQUENCE [LARGE SCALE GENOMIC DNA]</scope>
    <source>
        <strain evidence="2 3">NRRL Y-17804</strain>
    </source>
</reference>
<feature type="region of interest" description="Disordered" evidence="1">
    <location>
        <begin position="204"/>
        <end position="274"/>
    </location>
</feature>
<evidence type="ECO:0000256" key="1">
    <source>
        <dbReference type="SAM" id="MobiDB-lite"/>
    </source>
</evidence>
<name>A0A0E9NIV8_SAICN</name>
<keyword evidence="3" id="KW-1185">Reference proteome</keyword>
<organism evidence="2 3">
    <name type="scientific">Saitoella complicata (strain BCRC 22490 / CBS 7301 / JCM 7358 / NBRC 10748 / NRRL Y-17804)</name>
    <dbReference type="NCBI Taxonomy" id="698492"/>
    <lineage>
        <taxon>Eukaryota</taxon>
        <taxon>Fungi</taxon>
        <taxon>Dikarya</taxon>
        <taxon>Ascomycota</taxon>
        <taxon>Taphrinomycotina</taxon>
        <taxon>Taphrinomycotina incertae sedis</taxon>
        <taxon>Saitoella</taxon>
    </lineage>
</organism>
<feature type="compositionally biased region" description="Basic residues" evidence="1">
    <location>
        <begin position="264"/>
        <end position="274"/>
    </location>
</feature>
<reference evidence="2 3" key="1">
    <citation type="journal article" date="2011" name="J. Gen. Appl. Microbiol.">
        <title>Draft genome sequencing of the enigmatic yeast Saitoella complicata.</title>
        <authorList>
            <person name="Nishida H."/>
            <person name="Hamamoto M."/>
            <person name="Sugiyama J."/>
        </authorList>
    </citation>
    <scope>NUCLEOTIDE SEQUENCE [LARGE SCALE GENOMIC DNA]</scope>
    <source>
        <strain evidence="2 3">NRRL Y-17804</strain>
    </source>
</reference>
<dbReference type="Pfam" id="PF10295">
    <property type="entry name" value="DUF2406"/>
    <property type="match status" value="1"/>
</dbReference>
<dbReference type="InterPro" id="IPR018809">
    <property type="entry name" value="DUF2406"/>
</dbReference>
<reference evidence="2 3" key="2">
    <citation type="journal article" date="2014" name="J. Gen. Appl. Microbiol.">
        <title>The early diverging ascomycetous budding yeast Saitoella complicata has three histone deacetylases belonging to the Clr6, Hos2, and Rpd3 lineages.</title>
        <authorList>
            <person name="Nishida H."/>
            <person name="Matsumoto T."/>
            <person name="Kondo S."/>
            <person name="Hamamoto M."/>
            <person name="Yoshikawa H."/>
        </authorList>
    </citation>
    <scope>NUCLEOTIDE SEQUENCE [LARGE SCALE GENOMIC DNA]</scope>
    <source>
        <strain evidence="2 3">NRRL Y-17804</strain>
    </source>
</reference>
<protein>
    <submittedName>
        <fullName evidence="2">Uncharacterized protein</fullName>
    </submittedName>
</protein>
<comment type="caution">
    <text evidence="2">The sequence shown here is derived from an EMBL/GenBank/DDBJ whole genome shotgun (WGS) entry which is preliminary data.</text>
</comment>
<evidence type="ECO:0000313" key="3">
    <source>
        <dbReference type="Proteomes" id="UP000033140"/>
    </source>
</evidence>